<evidence type="ECO:0000256" key="7">
    <source>
        <dbReference type="RuleBase" id="RU363032"/>
    </source>
</evidence>
<proteinExistence type="inferred from homology"/>
<feature type="transmembrane region" description="Helical" evidence="7">
    <location>
        <begin position="98"/>
        <end position="119"/>
    </location>
</feature>
<keyword evidence="6 7" id="KW-0472">Membrane</keyword>
<dbReference type="Pfam" id="PF00528">
    <property type="entry name" value="BPD_transp_1"/>
    <property type="match status" value="1"/>
</dbReference>
<accession>A0A4C2EP74</accession>
<keyword evidence="2 7" id="KW-0813">Transport</keyword>
<dbReference type="SUPFAM" id="SSF161098">
    <property type="entry name" value="MetI-like"/>
    <property type="match status" value="1"/>
</dbReference>
<dbReference type="PROSITE" id="PS50928">
    <property type="entry name" value="ABC_TM1"/>
    <property type="match status" value="1"/>
</dbReference>
<dbReference type="GO" id="GO:0055085">
    <property type="term" value="P:transmembrane transport"/>
    <property type="evidence" value="ECO:0007669"/>
    <property type="project" value="InterPro"/>
</dbReference>
<feature type="transmembrane region" description="Helical" evidence="7">
    <location>
        <begin position="37"/>
        <end position="56"/>
    </location>
</feature>
<dbReference type="SUPFAM" id="SSF160964">
    <property type="entry name" value="MalF N-terminal region-like"/>
    <property type="match status" value="1"/>
</dbReference>
<feature type="transmembrane region" description="Helical" evidence="7">
    <location>
        <begin position="234"/>
        <end position="255"/>
    </location>
</feature>
<dbReference type="InterPro" id="IPR051393">
    <property type="entry name" value="ABC_transporter_permease"/>
</dbReference>
<dbReference type="PANTHER" id="PTHR30193:SF37">
    <property type="entry name" value="INNER MEMBRANE ABC TRANSPORTER PERMEASE PROTEIN YCJO"/>
    <property type="match status" value="1"/>
</dbReference>
<keyword evidence="5 7" id="KW-1133">Transmembrane helix</keyword>
<sequence length="316" mass="34919">MRWVTKYVLQHYNMSETQDSLVGKLTTDRSQLDWRPYVYLLPAFVMVAIFLAYPLVDTFLLSFQEVVTLGGETRWVGLDNYVAVVTDPLFWVAAKNTLIFSVGMIVLPLVLGLGLAMAINRGIEGRSFLRSLIFVPVVVPIVVAGIVFSWLLSPNGLVNWLLTTAGVIEEPARFLNSTTLSLPSVMLMVLWKRTGYYMVILLAGLQGLPDDVYEAAKIMGKSRWAMFRHITLPLLKPAILITLVLGIIDTVRAFAHVYVMTGGGPSNSSEILSTHFYQVAFGYFNFGKGAAYGFILFGMALVFSTIAIKLSGGTEI</sequence>
<evidence type="ECO:0000256" key="6">
    <source>
        <dbReference type="ARBA" id="ARBA00023136"/>
    </source>
</evidence>
<evidence type="ECO:0000256" key="5">
    <source>
        <dbReference type="ARBA" id="ARBA00022989"/>
    </source>
</evidence>
<evidence type="ECO:0000256" key="3">
    <source>
        <dbReference type="ARBA" id="ARBA00022475"/>
    </source>
</evidence>
<keyword evidence="10" id="KW-1185">Reference proteome</keyword>
<feature type="transmembrane region" description="Helical" evidence="7">
    <location>
        <begin position="131"/>
        <end position="152"/>
    </location>
</feature>
<keyword evidence="3" id="KW-1003">Cell membrane</keyword>
<dbReference type="PANTHER" id="PTHR30193">
    <property type="entry name" value="ABC TRANSPORTER PERMEASE PROTEIN"/>
    <property type="match status" value="1"/>
</dbReference>
<dbReference type="EMBL" id="BIXZ01000018">
    <property type="protein sequence ID" value="GCF16166.1"/>
    <property type="molecule type" value="Genomic_DNA"/>
</dbReference>
<evidence type="ECO:0000256" key="1">
    <source>
        <dbReference type="ARBA" id="ARBA00004651"/>
    </source>
</evidence>
<organism evidence="9 10">
    <name type="scientific">Haloarcula mannanilytica</name>
    <dbReference type="NCBI Taxonomy" id="2509225"/>
    <lineage>
        <taxon>Archaea</taxon>
        <taxon>Methanobacteriati</taxon>
        <taxon>Methanobacteriota</taxon>
        <taxon>Stenosarchaea group</taxon>
        <taxon>Halobacteria</taxon>
        <taxon>Halobacteriales</taxon>
        <taxon>Haloarculaceae</taxon>
        <taxon>Haloarcula</taxon>
    </lineage>
</organism>
<feature type="domain" description="ABC transmembrane type-1" evidence="8">
    <location>
        <begin position="94"/>
        <end position="307"/>
    </location>
</feature>
<comment type="caution">
    <text evidence="9">The sequence shown here is derived from an EMBL/GenBank/DDBJ whole genome shotgun (WGS) entry which is preliminary data.</text>
</comment>
<gene>
    <name evidence="9" type="ORF">Harman_41010</name>
</gene>
<dbReference type="Proteomes" id="UP000304382">
    <property type="component" value="Unassembled WGS sequence"/>
</dbReference>
<dbReference type="InterPro" id="IPR000515">
    <property type="entry name" value="MetI-like"/>
</dbReference>
<evidence type="ECO:0000256" key="2">
    <source>
        <dbReference type="ARBA" id="ARBA00022448"/>
    </source>
</evidence>
<keyword evidence="4 7" id="KW-0812">Transmembrane</keyword>
<evidence type="ECO:0000259" key="8">
    <source>
        <dbReference type="PROSITE" id="PS50928"/>
    </source>
</evidence>
<dbReference type="Gene3D" id="1.10.3720.10">
    <property type="entry name" value="MetI-like"/>
    <property type="match status" value="1"/>
</dbReference>
<dbReference type="InterPro" id="IPR035906">
    <property type="entry name" value="MetI-like_sf"/>
</dbReference>
<comment type="subcellular location">
    <subcellularLocation>
        <location evidence="1 7">Cell membrane</location>
        <topology evidence="1 7">Multi-pass membrane protein</topology>
    </subcellularLocation>
</comment>
<evidence type="ECO:0000313" key="9">
    <source>
        <dbReference type="EMBL" id="GCF16166.1"/>
    </source>
</evidence>
<protein>
    <submittedName>
        <fullName evidence="9">Sugar ABC transporter permease</fullName>
    </submittedName>
</protein>
<dbReference type="GO" id="GO:0005886">
    <property type="term" value="C:plasma membrane"/>
    <property type="evidence" value="ECO:0007669"/>
    <property type="project" value="UniProtKB-SubCell"/>
</dbReference>
<name>A0A4C2EP74_9EURY</name>
<evidence type="ECO:0000313" key="10">
    <source>
        <dbReference type="Proteomes" id="UP000304382"/>
    </source>
</evidence>
<reference evidence="9 10" key="1">
    <citation type="submission" date="2019-02" db="EMBL/GenBank/DDBJ databases">
        <title>Haloarcula mannanilyticum sp. nov., a mannan degrading haloarchaeon isolated from commercial salt.</title>
        <authorList>
            <person name="Enomoto S."/>
            <person name="Shimane Y."/>
            <person name="Kamekura M."/>
            <person name="Ito T."/>
            <person name="Moriya O."/>
            <person name="Ihara K."/>
            <person name="Takahashi-Ando N."/>
            <person name="Fukushima Y."/>
            <person name="Yoshida Y."/>
            <person name="Usama R."/>
            <person name="Takai K."/>
            <person name="Minegishi H."/>
        </authorList>
    </citation>
    <scope>NUCLEOTIDE SEQUENCE [LARGE SCALE GENOMIC DNA]</scope>
    <source>
        <strain evidence="9 10">MD130-1</strain>
    </source>
</reference>
<feature type="transmembrane region" description="Helical" evidence="7">
    <location>
        <begin position="290"/>
        <end position="310"/>
    </location>
</feature>
<dbReference type="CDD" id="cd06261">
    <property type="entry name" value="TM_PBP2"/>
    <property type="match status" value="1"/>
</dbReference>
<dbReference type="AlphaFoldDB" id="A0A4C2EP74"/>
<comment type="similarity">
    <text evidence="7">Belongs to the binding-protein-dependent transport system permease family.</text>
</comment>
<evidence type="ECO:0000256" key="4">
    <source>
        <dbReference type="ARBA" id="ARBA00022692"/>
    </source>
</evidence>